<evidence type="ECO:0008006" key="11">
    <source>
        <dbReference type="Google" id="ProtNLM"/>
    </source>
</evidence>
<dbReference type="FunFam" id="3.40.50.11990:FF:000002">
    <property type="entry name" value="protein CDC73 homolog"/>
    <property type="match status" value="1"/>
</dbReference>
<dbReference type="GO" id="GO:0006368">
    <property type="term" value="P:transcription elongation by RNA polymerase II"/>
    <property type="evidence" value="ECO:0007669"/>
    <property type="project" value="InterPro"/>
</dbReference>
<dbReference type="Proteomes" id="UP000663844">
    <property type="component" value="Unassembled WGS sequence"/>
</dbReference>
<dbReference type="PANTHER" id="PTHR12466">
    <property type="entry name" value="CDC73 DOMAIN PROTEIN"/>
    <property type="match status" value="1"/>
</dbReference>
<feature type="domain" description="Paf1 complex subunit Cdc73 N-terminal" evidence="8">
    <location>
        <begin position="1"/>
        <end position="294"/>
    </location>
</feature>
<evidence type="ECO:0000259" key="7">
    <source>
        <dbReference type="Pfam" id="PF05179"/>
    </source>
</evidence>
<dbReference type="Pfam" id="PF16050">
    <property type="entry name" value="CDC73_N"/>
    <property type="match status" value="1"/>
</dbReference>
<dbReference type="PANTHER" id="PTHR12466:SF8">
    <property type="entry name" value="PARAFIBROMIN"/>
    <property type="match status" value="1"/>
</dbReference>
<evidence type="ECO:0000313" key="9">
    <source>
        <dbReference type="EMBL" id="CAF3930078.1"/>
    </source>
</evidence>
<keyword evidence="5" id="KW-0539">Nucleus</keyword>
<reference evidence="9" key="1">
    <citation type="submission" date="2021-02" db="EMBL/GenBank/DDBJ databases">
        <authorList>
            <person name="Nowell W R."/>
        </authorList>
    </citation>
    <scope>NUCLEOTIDE SEQUENCE</scope>
</reference>
<feature type="region of interest" description="Disordered" evidence="6">
    <location>
        <begin position="125"/>
        <end position="147"/>
    </location>
</feature>
<dbReference type="GO" id="GO:0032968">
    <property type="term" value="P:positive regulation of transcription elongation by RNA polymerase II"/>
    <property type="evidence" value="ECO:0007669"/>
    <property type="project" value="TreeGrafter"/>
</dbReference>
<gene>
    <name evidence="9" type="ORF">OXD698_LOCUS25525</name>
</gene>
<dbReference type="InterPro" id="IPR038103">
    <property type="entry name" value="CDC73_C_sf"/>
</dbReference>
<keyword evidence="3" id="KW-0805">Transcription regulation</keyword>
<feature type="non-terminal residue" evidence="9">
    <location>
        <position position="1"/>
    </location>
</feature>
<evidence type="ECO:0000256" key="1">
    <source>
        <dbReference type="ARBA" id="ARBA00004123"/>
    </source>
</evidence>
<evidence type="ECO:0000313" key="10">
    <source>
        <dbReference type="Proteomes" id="UP000663844"/>
    </source>
</evidence>
<feature type="compositionally biased region" description="Basic and acidic residues" evidence="6">
    <location>
        <begin position="127"/>
        <end position="147"/>
    </location>
</feature>
<evidence type="ECO:0000259" key="8">
    <source>
        <dbReference type="Pfam" id="PF16050"/>
    </source>
</evidence>
<evidence type="ECO:0000256" key="3">
    <source>
        <dbReference type="ARBA" id="ARBA00023015"/>
    </source>
</evidence>
<accession>A0A819JAM6</accession>
<comment type="caution">
    <text evidence="9">The sequence shown here is derived from an EMBL/GenBank/DDBJ whole genome shotgun (WGS) entry which is preliminary data.</text>
</comment>
<comment type="similarity">
    <text evidence="2">Belongs to the CDC73 family.</text>
</comment>
<dbReference type="Pfam" id="PF05179">
    <property type="entry name" value="CDC73_C"/>
    <property type="match status" value="1"/>
</dbReference>
<dbReference type="AlphaFoldDB" id="A0A819JAM6"/>
<protein>
    <recommendedName>
        <fullName evidence="11">Parafibromin</fullName>
    </recommendedName>
</protein>
<dbReference type="InterPro" id="IPR007852">
    <property type="entry name" value="Cdc73/Parafibromin"/>
</dbReference>
<dbReference type="InterPro" id="IPR032041">
    <property type="entry name" value="Cdc73_N"/>
</dbReference>
<dbReference type="InterPro" id="IPR031336">
    <property type="entry name" value="CDC73_C"/>
</dbReference>
<keyword evidence="4" id="KW-0804">Transcription</keyword>
<proteinExistence type="inferred from homology"/>
<comment type="subcellular location">
    <subcellularLocation>
        <location evidence="1">Nucleus</location>
    </subcellularLocation>
</comment>
<sequence>MADALSLLRQFTIENREYTTENDRFVFNDLAYPKDVKTNYLVYGTGKDNTSKDYYTLESIVFLLKNVELQHANYVKKAAEKGIPAISRPDRKDLLSYLQGQTATADRVDKNAPLDITMQRPLQINKRPAEDPRLDAPKFARVEDDDMQKLKDRREKKFDEKNKELGADQIRPLSGELSTEAILKLRAKFRATTRDKIVDFKENEDTPEPSTEPLPITADTFEIMKRERTWRNRTTVLQSSNKNFAKDILSILNSIKAKEESEQKQEQLAAQRSPIRDITTRAPVEGYSRYNQEKFVPRDESEFKIDTHASYHGLTLKTVTEGATPNKFLSAANPSIPKPIVAANDKLHPASTDTSKRPSRTPIIIIPAALTSLITRYNCKELLEDLKYISTEDGKASGTKRDGDILIQRKKGNLTVPYRITDDPLRLSKQDWDERVVAVFTQGPAWQFKGWPMGGNPVEVFQKIKAYHIKWAQLKTDTNIAKWSVHLIELDQNKRHLDCARIRTFWDSLDQFIAKNKSAL</sequence>
<feature type="domain" description="Cell division control protein 73 C-terminal" evidence="7">
    <location>
        <begin position="359"/>
        <end position="512"/>
    </location>
</feature>
<dbReference type="Gene3D" id="3.40.50.11990">
    <property type="entry name" value="RNA polymerase II accessory factor, Cdc73 C-terminal domain"/>
    <property type="match status" value="1"/>
</dbReference>
<organism evidence="9 10">
    <name type="scientific">Adineta steineri</name>
    <dbReference type="NCBI Taxonomy" id="433720"/>
    <lineage>
        <taxon>Eukaryota</taxon>
        <taxon>Metazoa</taxon>
        <taxon>Spiralia</taxon>
        <taxon>Gnathifera</taxon>
        <taxon>Rotifera</taxon>
        <taxon>Eurotatoria</taxon>
        <taxon>Bdelloidea</taxon>
        <taxon>Adinetida</taxon>
        <taxon>Adinetidae</taxon>
        <taxon>Adineta</taxon>
    </lineage>
</organism>
<dbReference type="GO" id="GO:0000993">
    <property type="term" value="F:RNA polymerase II complex binding"/>
    <property type="evidence" value="ECO:0007669"/>
    <property type="project" value="TreeGrafter"/>
</dbReference>
<dbReference type="GO" id="GO:0016593">
    <property type="term" value="C:Cdc73/Paf1 complex"/>
    <property type="evidence" value="ECO:0007669"/>
    <property type="project" value="InterPro"/>
</dbReference>
<name>A0A819JAM6_9BILA</name>
<dbReference type="EMBL" id="CAJOAZ010002450">
    <property type="protein sequence ID" value="CAF3930078.1"/>
    <property type="molecule type" value="Genomic_DNA"/>
</dbReference>
<evidence type="ECO:0000256" key="2">
    <source>
        <dbReference type="ARBA" id="ARBA00010427"/>
    </source>
</evidence>
<evidence type="ECO:0000256" key="4">
    <source>
        <dbReference type="ARBA" id="ARBA00023163"/>
    </source>
</evidence>
<evidence type="ECO:0000256" key="6">
    <source>
        <dbReference type="SAM" id="MobiDB-lite"/>
    </source>
</evidence>
<evidence type="ECO:0000256" key="5">
    <source>
        <dbReference type="ARBA" id="ARBA00023242"/>
    </source>
</evidence>